<evidence type="ECO:0000313" key="11">
    <source>
        <dbReference type="Proteomes" id="UP000295215"/>
    </source>
</evidence>
<dbReference type="GO" id="GO:0004252">
    <property type="term" value="F:serine-type endopeptidase activity"/>
    <property type="evidence" value="ECO:0007669"/>
    <property type="project" value="InterPro"/>
</dbReference>
<keyword evidence="3 7" id="KW-0812">Transmembrane</keyword>
<dbReference type="InterPro" id="IPR035952">
    <property type="entry name" value="Rhomboid-like_sf"/>
</dbReference>
<evidence type="ECO:0000256" key="6">
    <source>
        <dbReference type="ARBA" id="ARBA00023136"/>
    </source>
</evidence>
<dbReference type="SUPFAM" id="SSF144091">
    <property type="entry name" value="Rhomboid-like"/>
    <property type="match status" value="1"/>
</dbReference>
<keyword evidence="5 7" id="KW-1133">Transmembrane helix</keyword>
<dbReference type="OrthoDB" id="680602at2"/>
<feature type="transmembrane region" description="Helical" evidence="7">
    <location>
        <begin position="65"/>
        <end position="89"/>
    </location>
</feature>
<keyword evidence="6 7" id="KW-0472">Membrane</keyword>
<keyword evidence="11" id="KW-1185">Reference proteome</keyword>
<protein>
    <submittedName>
        <fullName evidence="10">Membrane associated rhomboid family serine protease</fullName>
    </submittedName>
</protein>
<accession>A0A4R7EWF8</accession>
<name>A0A4R7EWF8_9FLAO</name>
<dbReference type="RefSeq" id="WP_133712434.1">
    <property type="nucleotide sequence ID" value="NZ_SOAG01000011.1"/>
</dbReference>
<evidence type="ECO:0000256" key="3">
    <source>
        <dbReference type="ARBA" id="ARBA00022692"/>
    </source>
</evidence>
<proteinExistence type="inferred from homology"/>
<dbReference type="GO" id="GO:0016020">
    <property type="term" value="C:membrane"/>
    <property type="evidence" value="ECO:0007669"/>
    <property type="project" value="UniProtKB-SubCell"/>
</dbReference>
<feature type="transmembrane region" description="Helical" evidence="7">
    <location>
        <begin position="125"/>
        <end position="147"/>
    </location>
</feature>
<dbReference type="Pfam" id="PF20216">
    <property type="entry name" value="DUF6576"/>
    <property type="match status" value="1"/>
</dbReference>
<dbReference type="GO" id="GO:0006508">
    <property type="term" value="P:proteolysis"/>
    <property type="evidence" value="ECO:0007669"/>
    <property type="project" value="UniProtKB-KW"/>
</dbReference>
<evidence type="ECO:0000259" key="9">
    <source>
        <dbReference type="Pfam" id="PF20216"/>
    </source>
</evidence>
<dbReference type="InterPro" id="IPR022764">
    <property type="entry name" value="Peptidase_S54_rhomboid_dom"/>
</dbReference>
<dbReference type="Pfam" id="PF01694">
    <property type="entry name" value="Rhomboid"/>
    <property type="match status" value="1"/>
</dbReference>
<evidence type="ECO:0000259" key="8">
    <source>
        <dbReference type="Pfam" id="PF01694"/>
    </source>
</evidence>
<gene>
    <name evidence="10" type="ORF">C8P70_11117</name>
</gene>
<reference evidence="10 11" key="1">
    <citation type="submission" date="2019-03" db="EMBL/GenBank/DDBJ databases">
        <title>Genomic Encyclopedia of Archaeal and Bacterial Type Strains, Phase II (KMG-II): from individual species to whole genera.</title>
        <authorList>
            <person name="Goeker M."/>
        </authorList>
    </citation>
    <scope>NUCLEOTIDE SEQUENCE [LARGE SCALE GENOMIC DNA]</scope>
    <source>
        <strain evidence="10 11">DSM 28213</strain>
    </source>
</reference>
<dbReference type="PANTHER" id="PTHR43731">
    <property type="entry name" value="RHOMBOID PROTEASE"/>
    <property type="match status" value="1"/>
</dbReference>
<dbReference type="InterPro" id="IPR046483">
    <property type="entry name" value="DUF6576"/>
</dbReference>
<evidence type="ECO:0000256" key="1">
    <source>
        <dbReference type="ARBA" id="ARBA00004141"/>
    </source>
</evidence>
<sequence length="280" mass="31642">MSFIQDLKQQYKYGGIVQKLIFWSVGISVFLFILKGVFSTFYSMIIPYIGLSGNWFSALIKPWTILTYAVAHAGVWHLIFNMLILYFIGNLFLTFFNQKQFLTAYILGAVGGGVFYILASLFWQMGILVGASAAIMSPLIGLAFYAPHMEVRLALIGRVKMWHIAIFIVILDIFQLSSSNFGGHLAHLGGALSGVLYIRLLTKGTDLSCVFDKLVNLFKHRQGAKFKKVYVNKKADSQTKVTEDKNKQQKIDRILDKISKSGYESLTKEEKDFLFRTGKD</sequence>
<evidence type="ECO:0000256" key="4">
    <source>
        <dbReference type="ARBA" id="ARBA00022801"/>
    </source>
</evidence>
<evidence type="ECO:0000256" key="2">
    <source>
        <dbReference type="ARBA" id="ARBA00009045"/>
    </source>
</evidence>
<keyword evidence="4" id="KW-0378">Hydrolase</keyword>
<feature type="transmembrane region" description="Helical" evidence="7">
    <location>
        <begin position="20"/>
        <end position="45"/>
    </location>
</feature>
<dbReference type="AlphaFoldDB" id="A0A4R7EWF8"/>
<dbReference type="PANTHER" id="PTHR43731:SF14">
    <property type="entry name" value="PRESENILIN-ASSOCIATED RHOMBOID-LIKE PROTEIN, MITOCHONDRIAL"/>
    <property type="match status" value="1"/>
</dbReference>
<dbReference type="EMBL" id="SOAG01000011">
    <property type="protein sequence ID" value="TDS58835.1"/>
    <property type="molecule type" value="Genomic_DNA"/>
</dbReference>
<evidence type="ECO:0000256" key="5">
    <source>
        <dbReference type="ARBA" id="ARBA00022989"/>
    </source>
</evidence>
<comment type="caution">
    <text evidence="10">The sequence shown here is derived from an EMBL/GenBank/DDBJ whole genome shotgun (WGS) entry which is preliminary data.</text>
</comment>
<evidence type="ECO:0000256" key="7">
    <source>
        <dbReference type="SAM" id="Phobius"/>
    </source>
</evidence>
<feature type="domain" description="DUF6576" evidence="9">
    <location>
        <begin position="245"/>
        <end position="274"/>
    </location>
</feature>
<evidence type="ECO:0000313" key="10">
    <source>
        <dbReference type="EMBL" id="TDS58835.1"/>
    </source>
</evidence>
<comment type="similarity">
    <text evidence="2">Belongs to the peptidase S54 family.</text>
</comment>
<dbReference type="InterPro" id="IPR050925">
    <property type="entry name" value="Rhomboid_protease_S54"/>
</dbReference>
<organism evidence="10 11">
    <name type="scientific">Myroides indicus</name>
    <dbReference type="NCBI Taxonomy" id="1323422"/>
    <lineage>
        <taxon>Bacteria</taxon>
        <taxon>Pseudomonadati</taxon>
        <taxon>Bacteroidota</taxon>
        <taxon>Flavobacteriia</taxon>
        <taxon>Flavobacteriales</taxon>
        <taxon>Flavobacteriaceae</taxon>
        <taxon>Myroides</taxon>
    </lineage>
</organism>
<dbReference type="Proteomes" id="UP000295215">
    <property type="component" value="Unassembled WGS sequence"/>
</dbReference>
<feature type="transmembrane region" description="Helical" evidence="7">
    <location>
        <begin position="159"/>
        <end position="178"/>
    </location>
</feature>
<feature type="transmembrane region" description="Helical" evidence="7">
    <location>
        <begin position="101"/>
        <end position="119"/>
    </location>
</feature>
<comment type="subcellular location">
    <subcellularLocation>
        <location evidence="1">Membrane</location>
        <topology evidence="1">Multi-pass membrane protein</topology>
    </subcellularLocation>
</comment>
<feature type="domain" description="Peptidase S54 rhomboid" evidence="8">
    <location>
        <begin position="62"/>
        <end position="202"/>
    </location>
</feature>
<dbReference type="Gene3D" id="1.20.1540.10">
    <property type="entry name" value="Rhomboid-like"/>
    <property type="match status" value="1"/>
</dbReference>
<keyword evidence="10" id="KW-0645">Protease</keyword>